<dbReference type="InterPro" id="IPR051316">
    <property type="entry name" value="Zinc-reg_GTPase_activator"/>
</dbReference>
<evidence type="ECO:0000256" key="3">
    <source>
        <dbReference type="ARBA" id="ARBA00023186"/>
    </source>
</evidence>
<dbReference type="PANTHER" id="PTHR13748:SF62">
    <property type="entry name" value="COBW DOMAIN-CONTAINING PROTEIN"/>
    <property type="match status" value="1"/>
</dbReference>
<gene>
    <name evidence="8" type="ORF">GH714_024205</name>
</gene>
<keyword evidence="2" id="KW-0378">Hydrolase</keyword>
<dbReference type="InterPro" id="IPR036627">
    <property type="entry name" value="CobW-likC_sf"/>
</dbReference>
<evidence type="ECO:0000256" key="4">
    <source>
        <dbReference type="ARBA" id="ARBA00034320"/>
    </source>
</evidence>
<dbReference type="GO" id="GO:0000166">
    <property type="term" value="F:nucleotide binding"/>
    <property type="evidence" value="ECO:0007669"/>
    <property type="project" value="UniProtKB-KW"/>
</dbReference>
<organism evidence="8 9">
    <name type="scientific">Hevea brasiliensis</name>
    <name type="common">Para rubber tree</name>
    <name type="synonym">Siphonia brasiliensis</name>
    <dbReference type="NCBI Taxonomy" id="3981"/>
    <lineage>
        <taxon>Eukaryota</taxon>
        <taxon>Viridiplantae</taxon>
        <taxon>Streptophyta</taxon>
        <taxon>Embryophyta</taxon>
        <taxon>Tracheophyta</taxon>
        <taxon>Spermatophyta</taxon>
        <taxon>Magnoliopsida</taxon>
        <taxon>eudicotyledons</taxon>
        <taxon>Gunneridae</taxon>
        <taxon>Pentapetalae</taxon>
        <taxon>rosids</taxon>
        <taxon>fabids</taxon>
        <taxon>Malpighiales</taxon>
        <taxon>Euphorbiaceae</taxon>
        <taxon>Crotonoideae</taxon>
        <taxon>Micrandreae</taxon>
        <taxon>Hevea</taxon>
    </lineage>
</organism>
<dbReference type="GO" id="GO:0005737">
    <property type="term" value="C:cytoplasm"/>
    <property type="evidence" value="ECO:0007669"/>
    <property type="project" value="TreeGrafter"/>
</dbReference>
<evidence type="ECO:0000259" key="6">
    <source>
        <dbReference type="Pfam" id="PF02492"/>
    </source>
</evidence>
<comment type="similarity">
    <text evidence="4">Belongs to the SIMIBI class G3E GTPase family. ZNG1 subfamily.</text>
</comment>
<reference evidence="8 9" key="1">
    <citation type="journal article" date="2020" name="Mol. Plant">
        <title>The Chromosome-Based Rubber Tree Genome Provides New Insights into Spurge Genome Evolution and Rubber Biosynthesis.</title>
        <authorList>
            <person name="Liu J."/>
            <person name="Shi C."/>
            <person name="Shi C.C."/>
            <person name="Li W."/>
            <person name="Zhang Q.J."/>
            <person name="Zhang Y."/>
            <person name="Li K."/>
            <person name="Lu H.F."/>
            <person name="Shi C."/>
            <person name="Zhu S.T."/>
            <person name="Xiao Z.Y."/>
            <person name="Nan H."/>
            <person name="Yue Y."/>
            <person name="Zhu X.G."/>
            <person name="Wu Y."/>
            <person name="Hong X.N."/>
            <person name="Fan G.Y."/>
            <person name="Tong Y."/>
            <person name="Zhang D."/>
            <person name="Mao C.L."/>
            <person name="Liu Y.L."/>
            <person name="Hao S.J."/>
            <person name="Liu W.Q."/>
            <person name="Lv M.Q."/>
            <person name="Zhang H.B."/>
            <person name="Liu Y."/>
            <person name="Hu-Tang G.R."/>
            <person name="Wang J.P."/>
            <person name="Wang J.H."/>
            <person name="Sun Y.H."/>
            <person name="Ni S.B."/>
            <person name="Chen W.B."/>
            <person name="Zhang X.C."/>
            <person name="Jiao Y.N."/>
            <person name="Eichler E.E."/>
            <person name="Li G.H."/>
            <person name="Liu X."/>
            <person name="Gao L.Z."/>
        </authorList>
    </citation>
    <scope>NUCLEOTIDE SEQUENCE [LARGE SCALE GENOMIC DNA]</scope>
    <source>
        <strain evidence="9">cv. GT1</strain>
        <tissue evidence="8">Leaf</tissue>
    </source>
</reference>
<proteinExistence type="inferred from homology"/>
<dbReference type="PANTHER" id="PTHR13748">
    <property type="entry name" value="COBW-RELATED"/>
    <property type="match status" value="1"/>
</dbReference>
<dbReference type="Pfam" id="PF07683">
    <property type="entry name" value="CobW_C"/>
    <property type="match status" value="1"/>
</dbReference>
<name>A0A6A6LMT7_HEVBR</name>
<evidence type="ECO:0008006" key="10">
    <source>
        <dbReference type="Google" id="ProtNLM"/>
    </source>
</evidence>
<dbReference type="SUPFAM" id="SSF90002">
    <property type="entry name" value="Hypothetical protein YjiA, C-terminal domain"/>
    <property type="match status" value="1"/>
</dbReference>
<dbReference type="CDD" id="cd03112">
    <property type="entry name" value="CobW-like"/>
    <property type="match status" value="1"/>
</dbReference>
<dbReference type="GO" id="GO:0016787">
    <property type="term" value="F:hydrolase activity"/>
    <property type="evidence" value="ECO:0007669"/>
    <property type="project" value="UniProtKB-KW"/>
</dbReference>
<evidence type="ECO:0000256" key="1">
    <source>
        <dbReference type="ARBA" id="ARBA00022741"/>
    </source>
</evidence>
<keyword evidence="3" id="KW-0143">Chaperone</keyword>
<evidence type="ECO:0000259" key="7">
    <source>
        <dbReference type="Pfam" id="PF07683"/>
    </source>
</evidence>
<keyword evidence="1" id="KW-0547">Nucleotide-binding</keyword>
<comment type="catalytic activity">
    <reaction evidence="5">
        <text>GTP + H2O = GDP + phosphate + H(+)</text>
        <dbReference type="Rhea" id="RHEA:19669"/>
        <dbReference type="ChEBI" id="CHEBI:15377"/>
        <dbReference type="ChEBI" id="CHEBI:15378"/>
        <dbReference type="ChEBI" id="CHEBI:37565"/>
        <dbReference type="ChEBI" id="CHEBI:43474"/>
        <dbReference type="ChEBI" id="CHEBI:58189"/>
    </reaction>
    <physiologicalReaction direction="left-to-right" evidence="5">
        <dbReference type="Rhea" id="RHEA:19670"/>
    </physiologicalReaction>
</comment>
<protein>
    <recommendedName>
        <fullName evidence="10">CobW/HypB/UreG nucleotide-binding domain-containing protein</fullName>
    </recommendedName>
</protein>
<evidence type="ECO:0000313" key="9">
    <source>
        <dbReference type="Proteomes" id="UP000467840"/>
    </source>
</evidence>
<accession>A0A6A6LMT7</accession>
<dbReference type="SUPFAM" id="SSF52540">
    <property type="entry name" value="P-loop containing nucleoside triphosphate hydrolases"/>
    <property type="match status" value="1"/>
</dbReference>
<dbReference type="EMBL" id="JAAGAX010000010">
    <property type="protein sequence ID" value="KAF2301443.1"/>
    <property type="molecule type" value="Genomic_DNA"/>
</dbReference>
<dbReference type="Gene3D" id="3.40.50.300">
    <property type="entry name" value="P-loop containing nucleotide triphosphate hydrolases"/>
    <property type="match status" value="1"/>
</dbReference>
<dbReference type="InterPro" id="IPR011629">
    <property type="entry name" value="CobW-like_C"/>
</dbReference>
<evidence type="ECO:0000256" key="5">
    <source>
        <dbReference type="ARBA" id="ARBA00049117"/>
    </source>
</evidence>
<dbReference type="AlphaFoldDB" id="A0A6A6LMT7"/>
<feature type="domain" description="CobW C-terminal" evidence="7">
    <location>
        <begin position="311"/>
        <end position="365"/>
    </location>
</feature>
<dbReference type="InterPro" id="IPR003495">
    <property type="entry name" value="CobW/HypB/UreG_nucleotide-bd"/>
</dbReference>
<sequence>MASISLDIASTFLSFTSRNQIPLSRIRTTVLPLFLKDNQSLSLKSTRSFHSRIVALGFSKPTFNYRRRFTVSASYSTTAAPQSEDSDLTTKIPADNRIPATIITGFLGSGKTTLLNHILTADHGKRIAVIENEYGEVDIDGSLAAKTTGAEDIIMLNNGCLCCTVRGDLVRMISELVAKKKGKFDHIVIETTGLANPAPIIQTFYAEDTVFNDVKLDGVVTLVDAKHVAFHLDETDLVGDKEVSSLVQRIRNINNMAHLKRTQFGKVDLDYVLGIGGFDLERIESAVDADEHHDDHHSHDHVHDPGVSSANMWLGTLLLEHSEDIYRMKGLLSVQGMDERFVFQGVHDIFQGSPDRLWAQMKLESTRLCS</sequence>
<dbReference type="Gene3D" id="3.30.1220.10">
    <property type="entry name" value="CobW-like, C-terminal domain"/>
    <property type="match status" value="1"/>
</dbReference>
<feature type="domain" description="CobW/HypB/UreG nucleotide-binding" evidence="6">
    <location>
        <begin position="99"/>
        <end position="235"/>
    </location>
</feature>
<keyword evidence="9" id="KW-1185">Reference proteome</keyword>
<comment type="caution">
    <text evidence="8">The sequence shown here is derived from an EMBL/GenBank/DDBJ whole genome shotgun (WGS) entry which is preliminary data.</text>
</comment>
<dbReference type="Pfam" id="PF02492">
    <property type="entry name" value="cobW"/>
    <property type="match status" value="1"/>
</dbReference>
<evidence type="ECO:0000313" key="8">
    <source>
        <dbReference type="EMBL" id="KAF2301443.1"/>
    </source>
</evidence>
<evidence type="ECO:0000256" key="2">
    <source>
        <dbReference type="ARBA" id="ARBA00022801"/>
    </source>
</evidence>
<dbReference type="InterPro" id="IPR027417">
    <property type="entry name" value="P-loop_NTPase"/>
</dbReference>
<dbReference type="Proteomes" id="UP000467840">
    <property type="component" value="Chromosome 4"/>
</dbReference>